<dbReference type="Pfam" id="PF01593">
    <property type="entry name" value="Amino_oxidase"/>
    <property type="match status" value="1"/>
</dbReference>
<evidence type="ECO:0000313" key="3">
    <source>
        <dbReference type="Proteomes" id="UP000293638"/>
    </source>
</evidence>
<organism evidence="2 3">
    <name type="scientific">Motilibacter rhizosphaerae</name>
    <dbReference type="NCBI Taxonomy" id="598652"/>
    <lineage>
        <taxon>Bacteria</taxon>
        <taxon>Bacillati</taxon>
        <taxon>Actinomycetota</taxon>
        <taxon>Actinomycetes</taxon>
        <taxon>Motilibacterales</taxon>
        <taxon>Motilibacteraceae</taxon>
        <taxon>Motilibacter</taxon>
    </lineage>
</organism>
<dbReference type="EMBL" id="SGXD01000001">
    <property type="protein sequence ID" value="RZS90916.1"/>
    <property type="molecule type" value="Genomic_DNA"/>
</dbReference>
<evidence type="ECO:0000313" key="2">
    <source>
        <dbReference type="EMBL" id="RZS90916.1"/>
    </source>
</evidence>
<dbReference type="InterPro" id="IPR036188">
    <property type="entry name" value="FAD/NAD-bd_sf"/>
</dbReference>
<proteinExistence type="predicted"/>
<dbReference type="Proteomes" id="UP000293638">
    <property type="component" value="Unassembled WGS sequence"/>
</dbReference>
<protein>
    <recommendedName>
        <fullName evidence="1">Amine oxidase domain-containing protein</fullName>
    </recommendedName>
</protein>
<sequence length="321" mass="34006">MSVVVVGGGISGSACAAALQAAGARVQLLDRAHRPGGRMAGYDRGGRIVDLGASYLTVSGDALVAQVERWESAGLARRWTDTFAVSDGETLTGTRSGPLRWAATGGLHTLVADLQRGVAVRQECEVEAVGPGPLVQARDGREELADAVVLAMPDPQAADLLADSLDAELEQVAEREWAPALSVALRFPERSWDADLHGVFVNGSAELAWIADDGDRRGDGAPVLVLHSTAELAEEHLDDVSAALPQLVGAVRRILQLPDDPVEVHTKRWSLARPVEPREEPFFLGDAMVGLCGDGWHAPARVESAYASGRALADELLRRLG</sequence>
<accession>A0A4Q7NUL9</accession>
<dbReference type="SUPFAM" id="SSF51905">
    <property type="entry name" value="FAD/NAD(P)-binding domain"/>
    <property type="match status" value="1"/>
</dbReference>
<feature type="domain" description="Amine oxidase" evidence="1">
    <location>
        <begin position="99"/>
        <end position="317"/>
    </location>
</feature>
<dbReference type="Gene3D" id="3.90.660.10">
    <property type="match status" value="1"/>
</dbReference>
<reference evidence="2 3" key="1">
    <citation type="submission" date="2019-02" db="EMBL/GenBank/DDBJ databases">
        <title>Genomic Encyclopedia of Type Strains, Phase IV (KMG-IV): sequencing the most valuable type-strain genomes for metagenomic binning, comparative biology and taxonomic classification.</title>
        <authorList>
            <person name="Goeker M."/>
        </authorList>
    </citation>
    <scope>NUCLEOTIDE SEQUENCE [LARGE SCALE GENOMIC DNA]</scope>
    <source>
        <strain evidence="2 3">DSM 45622</strain>
    </source>
</reference>
<gene>
    <name evidence="2" type="ORF">EV189_0146</name>
</gene>
<dbReference type="Gene3D" id="3.50.50.60">
    <property type="entry name" value="FAD/NAD(P)-binding domain"/>
    <property type="match status" value="1"/>
</dbReference>
<dbReference type="AlphaFoldDB" id="A0A4Q7NUL9"/>
<dbReference type="PANTHER" id="PTHR16128:SF5">
    <property type="entry name" value="FAD_NAD(P)-BINDING OXIDOREDUCTASE FAMILY PROTEIN"/>
    <property type="match status" value="1"/>
</dbReference>
<dbReference type="OrthoDB" id="5792777at2"/>
<dbReference type="PANTHER" id="PTHR16128">
    <property type="entry name" value="FAD/NAD(P)-BINDING OXIDOREDUCTASE FAMILY PROTEIN"/>
    <property type="match status" value="1"/>
</dbReference>
<dbReference type="Pfam" id="PF13450">
    <property type="entry name" value="NAD_binding_8"/>
    <property type="match status" value="1"/>
</dbReference>
<evidence type="ECO:0000259" key="1">
    <source>
        <dbReference type="Pfam" id="PF01593"/>
    </source>
</evidence>
<dbReference type="RefSeq" id="WP_130491043.1">
    <property type="nucleotide sequence ID" value="NZ_SGXD01000001.1"/>
</dbReference>
<dbReference type="GO" id="GO:0016491">
    <property type="term" value="F:oxidoreductase activity"/>
    <property type="evidence" value="ECO:0007669"/>
    <property type="project" value="InterPro"/>
</dbReference>
<dbReference type="InterPro" id="IPR002937">
    <property type="entry name" value="Amino_oxidase"/>
</dbReference>
<name>A0A4Q7NUL9_9ACTN</name>
<keyword evidence="3" id="KW-1185">Reference proteome</keyword>
<comment type="caution">
    <text evidence="2">The sequence shown here is derived from an EMBL/GenBank/DDBJ whole genome shotgun (WGS) entry which is preliminary data.</text>
</comment>